<keyword evidence="2" id="KW-1185">Reference proteome</keyword>
<evidence type="ECO:0000313" key="2">
    <source>
        <dbReference type="Proteomes" id="UP000230066"/>
    </source>
</evidence>
<gene>
    <name evidence="1" type="ORF">D915_006462</name>
</gene>
<proteinExistence type="predicted"/>
<organism evidence="1 2">
    <name type="scientific">Fasciola hepatica</name>
    <name type="common">Liver fluke</name>
    <dbReference type="NCBI Taxonomy" id="6192"/>
    <lineage>
        <taxon>Eukaryota</taxon>
        <taxon>Metazoa</taxon>
        <taxon>Spiralia</taxon>
        <taxon>Lophotrochozoa</taxon>
        <taxon>Platyhelminthes</taxon>
        <taxon>Trematoda</taxon>
        <taxon>Digenea</taxon>
        <taxon>Plagiorchiida</taxon>
        <taxon>Echinostomata</taxon>
        <taxon>Echinostomatoidea</taxon>
        <taxon>Fasciolidae</taxon>
        <taxon>Fasciola</taxon>
    </lineage>
</organism>
<dbReference type="Proteomes" id="UP000230066">
    <property type="component" value="Unassembled WGS sequence"/>
</dbReference>
<comment type="caution">
    <text evidence="1">The sequence shown here is derived from an EMBL/GenBank/DDBJ whole genome shotgun (WGS) entry which is preliminary data.</text>
</comment>
<name>A0A4E0RZ90_FASHE</name>
<accession>A0A4E0RZ90</accession>
<dbReference type="EMBL" id="JXXN02002852">
    <property type="protein sequence ID" value="THD22300.1"/>
    <property type="molecule type" value="Genomic_DNA"/>
</dbReference>
<evidence type="ECO:0000313" key="1">
    <source>
        <dbReference type="EMBL" id="THD22300.1"/>
    </source>
</evidence>
<sequence length="255" mass="28915">MGSGLSAFAPKVIYLTINGSLCKILITSMSSEYEVRNLICNLANAPKGSRVNIVDVNGTYIPCSGSMPSNGPTSAFMVTIGPADEVNELTLMGRLLESLTKQINDSLKLSDVKAEFSERFKSLESRILIDNERLVELDKLKKEMQEIRNQLWQRKSLTPSHGNCTVDKLLPGYLRMNTDGIKIVKMDYMQPFEKYTLTQSTIDYLKKPTFDIWHWEPNEIMMTRSNLPLTTTGSSLRLKRIRGVRLLIFRPGLFR</sequence>
<protein>
    <submittedName>
        <fullName evidence="1">Uncharacterized protein</fullName>
    </submittedName>
</protein>
<dbReference type="AlphaFoldDB" id="A0A4E0RZ90"/>
<reference evidence="1" key="1">
    <citation type="submission" date="2019-03" db="EMBL/GenBank/DDBJ databases">
        <title>Improved annotation for the trematode Fasciola hepatica.</title>
        <authorList>
            <person name="Choi Y.-J."/>
            <person name="Martin J."/>
            <person name="Mitreva M."/>
        </authorList>
    </citation>
    <scope>NUCLEOTIDE SEQUENCE [LARGE SCALE GENOMIC DNA]</scope>
</reference>